<dbReference type="InterPro" id="IPR026117">
    <property type="entry name" value="Par-4"/>
</dbReference>
<dbReference type="PANTHER" id="PTHR15093">
    <property type="entry name" value="PROSTATE APOPTOSIS RESPONSE PROTEIN PAR-4"/>
    <property type="match status" value="1"/>
</dbReference>
<comment type="caution">
    <text evidence="2">The sequence shown here is derived from an EMBL/GenBank/DDBJ whole genome shotgun (WGS) entry which is preliminary data.</text>
</comment>
<accession>A0ABP0FYU6</accession>
<keyword evidence="3" id="KW-1185">Reference proteome</keyword>
<feature type="region of interest" description="Disordered" evidence="1">
    <location>
        <begin position="1"/>
        <end position="211"/>
    </location>
</feature>
<dbReference type="EMBL" id="CAWYQH010000097">
    <property type="protein sequence ID" value="CAK8683922.1"/>
    <property type="molecule type" value="Genomic_DNA"/>
</dbReference>
<evidence type="ECO:0000313" key="3">
    <source>
        <dbReference type="Proteomes" id="UP001642483"/>
    </source>
</evidence>
<dbReference type="Proteomes" id="UP001642483">
    <property type="component" value="Unassembled WGS sequence"/>
</dbReference>
<name>A0ABP0FYU6_CLALP</name>
<reference evidence="2 3" key="1">
    <citation type="submission" date="2024-02" db="EMBL/GenBank/DDBJ databases">
        <authorList>
            <person name="Daric V."/>
            <person name="Darras S."/>
        </authorList>
    </citation>
    <scope>NUCLEOTIDE SEQUENCE [LARGE SCALE GENOMIC DNA]</scope>
</reference>
<sequence>MSYNAYTRKLSSETVDDRPRGSRRTRRSQILDAEVNANNSNNVFIENDLAAKSSNLDLPPPQRRTSGSKSPARNRKSKLIETMAANFERRKTDNVNSSSSSSSVPAQRVPISNGDVIPTTPKDTPVAAETQKVEVNSSSPPETKKSGPSARRGKIQREKRMLRQKRRSTGVVNPKDINKDGEDKKDDNTEKGFKDETDANTQSNELTPNSAYTSGSRWLIYVFIFNPYAIVENYSYETSQCPLAKT</sequence>
<feature type="compositionally biased region" description="Basic and acidic residues" evidence="1">
    <location>
        <begin position="176"/>
        <end position="197"/>
    </location>
</feature>
<proteinExistence type="predicted"/>
<feature type="compositionally biased region" description="Polar residues" evidence="1">
    <location>
        <begin position="199"/>
        <end position="211"/>
    </location>
</feature>
<evidence type="ECO:0000256" key="1">
    <source>
        <dbReference type="SAM" id="MobiDB-lite"/>
    </source>
</evidence>
<organism evidence="2 3">
    <name type="scientific">Clavelina lepadiformis</name>
    <name type="common">Light-bulb sea squirt</name>
    <name type="synonym">Ascidia lepadiformis</name>
    <dbReference type="NCBI Taxonomy" id="159417"/>
    <lineage>
        <taxon>Eukaryota</taxon>
        <taxon>Metazoa</taxon>
        <taxon>Chordata</taxon>
        <taxon>Tunicata</taxon>
        <taxon>Ascidiacea</taxon>
        <taxon>Aplousobranchia</taxon>
        <taxon>Clavelinidae</taxon>
        <taxon>Clavelina</taxon>
    </lineage>
</organism>
<protein>
    <submittedName>
        <fullName evidence="2">Uncharacterized protein</fullName>
    </submittedName>
</protein>
<gene>
    <name evidence="2" type="ORF">CVLEPA_LOCUS14933</name>
</gene>
<evidence type="ECO:0000313" key="2">
    <source>
        <dbReference type="EMBL" id="CAK8683922.1"/>
    </source>
</evidence>
<dbReference type="PANTHER" id="PTHR15093:SF1">
    <property type="entry name" value="PRKC APOPTOSIS WT1 REGULATOR PROTEIN"/>
    <property type="match status" value="1"/>
</dbReference>